<dbReference type="Gene3D" id="3.30.710.10">
    <property type="entry name" value="Potassium Channel Kv1.1, Chain A"/>
    <property type="match status" value="1"/>
</dbReference>
<sequence length="127" mass="14661">MLAANLENMESVLAQAFVTGEFSDLTLRLRGKEWKVHRLVLCAESTWFQDQMIRGNLDGVEPLDMSEGDELCDVLLMDVLLNYLYMPNLRLRVLYHPDWPVHKSGGYHIRLFAKLYRLAYDLGICGL</sequence>
<reference evidence="2" key="1">
    <citation type="journal article" date="2020" name="Stud. Mycol.">
        <title>101 Dothideomycetes genomes: a test case for predicting lifestyles and emergence of pathogens.</title>
        <authorList>
            <person name="Haridas S."/>
            <person name="Albert R."/>
            <person name="Binder M."/>
            <person name="Bloem J."/>
            <person name="Labutti K."/>
            <person name="Salamov A."/>
            <person name="Andreopoulos B."/>
            <person name="Baker S."/>
            <person name="Barry K."/>
            <person name="Bills G."/>
            <person name="Bluhm B."/>
            <person name="Cannon C."/>
            <person name="Castanera R."/>
            <person name="Culley D."/>
            <person name="Daum C."/>
            <person name="Ezra D."/>
            <person name="Gonzalez J."/>
            <person name="Henrissat B."/>
            <person name="Kuo A."/>
            <person name="Liang C."/>
            <person name="Lipzen A."/>
            <person name="Lutzoni F."/>
            <person name="Magnuson J."/>
            <person name="Mondo S."/>
            <person name="Nolan M."/>
            <person name="Ohm R."/>
            <person name="Pangilinan J."/>
            <person name="Park H.-J."/>
            <person name="Ramirez L."/>
            <person name="Alfaro M."/>
            <person name="Sun H."/>
            <person name="Tritt A."/>
            <person name="Yoshinaga Y."/>
            <person name="Zwiers L.-H."/>
            <person name="Turgeon B."/>
            <person name="Goodwin S."/>
            <person name="Spatafora J."/>
            <person name="Crous P."/>
            <person name="Grigoriev I."/>
        </authorList>
    </citation>
    <scope>NUCLEOTIDE SEQUENCE</scope>
    <source>
        <strain evidence="2">CBS 113979</strain>
    </source>
</reference>
<dbReference type="CDD" id="cd18186">
    <property type="entry name" value="BTB_POZ_ZBTB_KLHL-like"/>
    <property type="match status" value="1"/>
</dbReference>
<dbReference type="Proteomes" id="UP000800041">
    <property type="component" value="Unassembled WGS sequence"/>
</dbReference>
<dbReference type="SUPFAM" id="SSF54695">
    <property type="entry name" value="POZ domain"/>
    <property type="match status" value="1"/>
</dbReference>
<gene>
    <name evidence="2" type="ORF">K402DRAFT_407643</name>
</gene>
<proteinExistence type="predicted"/>
<evidence type="ECO:0000259" key="1">
    <source>
        <dbReference type="PROSITE" id="PS50097"/>
    </source>
</evidence>
<evidence type="ECO:0000313" key="3">
    <source>
        <dbReference type="Proteomes" id="UP000800041"/>
    </source>
</evidence>
<dbReference type="InterPro" id="IPR000210">
    <property type="entry name" value="BTB/POZ_dom"/>
</dbReference>
<name>A0A6G1GNZ3_9PEZI</name>
<protein>
    <recommendedName>
        <fullName evidence="1">BTB domain-containing protein</fullName>
    </recommendedName>
</protein>
<dbReference type="PROSITE" id="PS50097">
    <property type="entry name" value="BTB"/>
    <property type="match status" value="1"/>
</dbReference>
<evidence type="ECO:0000313" key="2">
    <source>
        <dbReference type="EMBL" id="KAF1982458.1"/>
    </source>
</evidence>
<organism evidence="2 3">
    <name type="scientific">Aulographum hederae CBS 113979</name>
    <dbReference type="NCBI Taxonomy" id="1176131"/>
    <lineage>
        <taxon>Eukaryota</taxon>
        <taxon>Fungi</taxon>
        <taxon>Dikarya</taxon>
        <taxon>Ascomycota</taxon>
        <taxon>Pezizomycotina</taxon>
        <taxon>Dothideomycetes</taxon>
        <taxon>Pleosporomycetidae</taxon>
        <taxon>Aulographales</taxon>
        <taxon>Aulographaceae</taxon>
    </lineage>
</organism>
<dbReference type="OrthoDB" id="3852581at2759"/>
<dbReference type="Pfam" id="PF00651">
    <property type="entry name" value="BTB"/>
    <property type="match status" value="1"/>
</dbReference>
<feature type="domain" description="BTB" evidence="1">
    <location>
        <begin position="23"/>
        <end position="93"/>
    </location>
</feature>
<keyword evidence="3" id="KW-1185">Reference proteome</keyword>
<dbReference type="EMBL" id="ML977184">
    <property type="protein sequence ID" value="KAF1982458.1"/>
    <property type="molecule type" value="Genomic_DNA"/>
</dbReference>
<dbReference type="InterPro" id="IPR011333">
    <property type="entry name" value="SKP1/BTB/POZ_sf"/>
</dbReference>
<accession>A0A6G1GNZ3</accession>
<dbReference type="AlphaFoldDB" id="A0A6G1GNZ3"/>